<evidence type="ECO:0000313" key="1">
    <source>
        <dbReference type="EMBL" id="SFT44525.1"/>
    </source>
</evidence>
<dbReference type="EMBL" id="FPAZ01000003">
    <property type="protein sequence ID" value="SFT44525.1"/>
    <property type="molecule type" value="Genomic_DNA"/>
</dbReference>
<dbReference type="RefSeq" id="WP_074988592.1">
    <property type="nucleotide sequence ID" value="NZ_FPAZ01000003.1"/>
</dbReference>
<comment type="caution">
    <text evidence="1">The sequence shown here is derived from an EMBL/GenBank/DDBJ whole genome shotgun (WGS) entry which is preliminary data.</text>
</comment>
<protein>
    <submittedName>
        <fullName evidence="1">SapC protein</fullName>
    </submittedName>
</protein>
<dbReference type="InterPro" id="IPR010836">
    <property type="entry name" value="SapC"/>
</dbReference>
<name>A0ABY1GF23_9GAMM</name>
<organism evidence="1 2">
    <name type="scientific">Pseudoalteromonas lipolytica</name>
    <dbReference type="NCBI Taxonomy" id="570156"/>
    <lineage>
        <taxon>Bacteria</taxon>
        <taxon>Pseudomonadati</taxon>
        <taxon>Pseudomonadota</taxon>
        <taxon>Gammaproteobacteria</taxon>
        <taxon>Alteromonadales</taxon>
        <taxon>Pseudoalteromonadaceae</taxon>
        <taxon>Pseudoalteromonas</taxon>
    </lineage>
</organism>
<evidence type="ECO:0000313" key="2">
    <source>
        <dbReference type="Proteomes" id="UP000183805"/>
    </source>
</evidence>
<reference evidence="1 2" key="1">
    <citation type="submission" date="2016-10" db="EMBL/GenBank/DDBJ databases">
        <authorList>
            <person name="Varghese N."/>
            <person name="Submissions S."/>
        </authorList>
    </citation>
    <scope>NUCLEOTIDE SEQUENCE [LARGE SCALE GENOMIC DNA]</scope>
    <source>
        <strain evidence="1 2">CGMCC 1.8499</strain>
    </source>
</reference>
<dbReference type="Proteomes" id="UP000183805">
    <property type="component" value="Unassembled WGS sequence"/>
</dbReference>
<sequence>MSEVYEIFSVDQHQNYHIDIDIYYPHIASQHVINVIPSELAKVALNFPICFMKSSNNEERFLMVAVLGLEAGKNVFMKKGKFDSIYIPQHISKYPFSLAKGENGDVMMAVNSSALNDEQEGIALFNANGEPSDYLRSKQAQLKNIAEQEAMSEHFLNKLRELGLLAEFPFKYDLGDGNKKQILGLYAVDRDLLKSLGDDDLLMLQKNGMLEAIYAHLMSLGQFQRLINLSADAI</sequence>
<keyword evidence="2" id="KW-1185">Reference proteome</keyword>
<gene>
    <name evidence="1" type="ORF">SAMN04487854_10329</name>
</gene>
<dbReference type="Pfam" id="PF07277">
    <property type="entry name" value="SapC"/>
    <property type="match status" value="1"/>
</dbReference>
<proteinExistence type="predicted"/>
<accession>A0ABY1GF23</accession>